<dbReference type="AlphaFoldDB" id="A0A4Z2DIZ1"/>
<reference evidence="1 2" key="1">
    <citation type="submission" date="2019-03" db="EMBL/GenBank/DDBJ databases">
        <title>An improved genome assembly of the fluke Schistosoma japonicum.</title>
        <authorList>
            <person name="Hu W."/>
            <person name="Luo F."/>
            <person name="Yin M."/>
            <person name="Mo X."/>
            <person name="Sun C."/>
            <person name="Wu Q."/>
            <person name="Zhu B."/>
            <person name="Xiang M."/>
            <person name="Wang J."/>
            <person name="Wang Y."/>
            <person name="Zhang T."/>
            <person name="Xu B."/>
            <person name="Zheng H."/>
            <person name="Feng Z."/>
        </authorList>
    </citation>
    <scope>NUCLEOTIDE SEQUENCE [LARGE SCALE GENOMIC DNA]</scope>
    <source>
        <strain evidence="1">HuSjv2</strain>
        <tissue evidence="1">Worms</tissue>
    </source>
</reference>
<protein>
    <submittedName>
        <fullName evidence="1">Uncharacterized protein</fullName>
    </submittedName>
</protein>
<evidence type="ECO:0000313" key="2">
    <source>
        <dbReference type="Proteomes" id="UP000311919"/>
    </source>
</evidence>
<sequence>MIMNTKSSMKLITVHYNYKDSLQLDFSTDAASYVTVRKDYVTSHIVVSNSFNQNGLSSTSQ</sequence>
<accession>A0A4Z2DIZ1</accession>
<keyword evidence="2" id="KW-1185">Reference proteome</keyword>
<name>A0A4Z2DIZ1_SCHJA</name>
<organism evidence="1 2">
    <name type="scientific">Schistosoma japonicum</name>
    <name type="common">Blood fluke</name>
    <dbReference type="NCBI Taxonomy" id="6182"/>
    <lineage>
        <taxon>Eukaryota</taxon>
        <taxon>Metazoa</taxon>
        <taxon>Spiralia</taxon>
        <taxon>Lophotrochozoa</taxon>
        <taxon>Platyhelminthes</taxon>
        <taxon>Trematoda</taxon>
        <taxon>Digenea</taxon>
        <taxon>Strigeidida</taxon>
        <taxon>Schistosomatoidea</taxon>
        <taxon>Schistosomatidae</taxon>
        <taxon>Schistosoma</taxon>
    </lineage>
</organism>
<comment type="caution">
    <text evidence="1">The sequence shown here is derived from an EMBL/GenBank/DDBJ whole genome shotgun (WGS) entry which is preliminary data.</text>
</comment>
<dbReference type="EMBL" id="SKCS01000114">
    <property type="protein sequence ID" value="TNN16439.1"/>
    <property type="molecule type" value="Genomic_DNA"/>
</dbReference>
<proteinExistence type="predicted"/>
<evidence type="ECO:0000313" key="1">
    <source>
        <dbReference type="EMBL" id="TNN16439.1"/>
    </source>
</evidence>
<gene>
    <name evidence="1" type="ORF">EWB00_000433</name>
</gene>
<dbReference type="Proteomes" id="UP000311919">
    <property type="component" value="Unassembled WGS sequence"/>
</dbReference>